<dbReference type="EMBL" id="BAAAQN010000003">
    <property type="protein sequence ID" value="GAA2015189.1"/>
    <property type="molecule type" value="Genomic_DNA"/>
</dbReference>
<keyword evidence="4" id="KW-1185">Reference proteome</keyword>
<dbReference type="PROSITE" id="PS50887">
    <property type="entry name" value="GGDEF"/>
    <property type="match status" value="1"/>
</dbReference>
<dbReference type="SUPFAM" id="SSF55073">
    <property type="entry name" value="Nucleotide cyclase"/>
    <property type="match status" value="1"/>
</dbReference>
<dbReference type="Proteomes" id="UP001500751">
    <property type="component" value="Unassembled WGS sequence"/>
</dbReference>
<dbReference type="InterPro" id="IPR000160">
    <property type="entry name" value="GGDEF_dom"/>
</dbReference>
<reference evidence="4" key="1">
    <citation type="journal article" date="2019" name="Int. J. Syst. Evol. Microbiol.">
        <title>The Global Catalogue of Microorganisms (GCM) 10K type strain sequencing project: providing services to taxonomists for standard genome sequencing and annotation.</title>
        <authorList>
            <consortium name="The Broad Institute Genomics Platform"/>
            <consortium name="The Broad Institute Genome Sequencing Center for Infectious Disease"/>
            <person name="Wu L."/>
            <person name="Ma J."/>
        </authorList>
    </citation>
    <scope>NUCLEOTIDE SEQUENCE [LARGE SCALE GENOMIC DNA]</scope>
    <source>
        <strain evidence="4">JCM 16014</strain>
    </source>
</reference>
<proteinExistence type="predicted"/>
<evidence type="ECO:0000313" key="3">
    <source>
        <dbReference type="EMBL" id="GAA2015189.1"/>
    </source>
</evidence>
<dbReference type="RefSeq" id="WP_344664093.1">
    <property type="nucleotide sequence ID" value="NZ_BAAAQN010000003.1"/>
</dbReference>
<evidence type="ECO:0000259" key="2">
    <source>
        <dbReference type="PROSITE" id="PS50887"/>
    </source>
</evidence>
<dbReference type="InterPro" id="IPR043128">
    <property type="entry name" value="Rev_trsase/Diguanyl_cyclase"/>
</dbReference>
<dbReference type="NCBIfam" id="TIGR00254">
    <property type="entry name" value="GGDEF"/>
    <property type="match status" value="1"/>
</dbReference>
<name>A0ABP5F2M4_9ACTN</name>
<feature type="domain" description="GGDEF" evidence="2">
    <location>
        <begin position="416"/>
        <end position="537"/>
    </location>
</feature>
<comment type="caution">
    <text evidence="3">The sequence shown here is derived from an EMBL/GenBank/DDBJ whole genome shotgun (WGS) entry which is preliminary data.</text>
</comment>
<dbReference type="Gene3D" id="3.30.70.270">
    <property type="match status" value="1"/>
</dbReference>
<dbReference type="InterPro" id="IPR050469">
    <property type="entry name" value="Diguanylate_Cyclase"/>
</dbReference>
<protein>
    <recommendedName>
        <fullName evidence="2">GGDEF domain-containing protein</fullName>
    </recommendedName>
</protein>
<evidence type="ECO:0000256" key="1">
    <source>
        <dbReference type="SAM" id="MobiDB-lite"/>
    </source>
</evidence>
<dbReference type="SMART" id="SM00267">
    <property type="entry name" value="GGDEF"/>
    <property type="match status" value="1"/>
</dbReference>
<dbReference type="PANTHER" id="PTHR45138:SF24">
    <property type="entry name" value="DIGUANYLATE CYCLASE DGCC-RELATED"/>
    <property type="match status" value="1"/>
</dbReference>
<dbReference type="Pfam" id="PF00990">
    <property type="entry name" value="GGDEF"/>
    <property type="match status" value="1"/>
</dbReference>
<feature type="compositionally biased region" description="Low complexity" evidence="1">
    <location>
        <begin position="288"/>
        <end position="300"/>
    </location>
</feature>
<dbReference type="InterPro" id="IPR011990">
    <property type="entry name" value="TPR-like_helical_dom_sf"/>
</dbReference>
<gene>
    <name evidence="3" type="ORF">GCM10009839_07950</name>
</gene>
<accession>A0ABP5F2M4</accession>
<dbReference type="CDD" id="cd01949">
    <property type="entry name" value="GGDEF"/>
    <property type="match status" value="1"/>
</dbReference>
<evidence type="ECO:0000313" key="4">
    <source>
        <dbReference type="Proteomes" id="UP001500751"/>
    </source>
</evidence>
<sequence length="537" mass="57284">MTTQTRHGRPAADEMVTVTVTDLLYAGRTVEAVDRARELLRTFRDPYLIAVMSVMHLVANFNLGRWNRPVYRAAQDQARAALDVYPAPALLCQFHSLSATAAGLSGDLDTAISHLLDGEQALAAATDPDGDTARAVRQLAWAHASIGFPESALTLLERHGVGLPDQQPPDIGILLDAALTLDHRGDSEGCLRQLEELLRLTRRSADQPPLPSYDVVGAAYAAARLELLGGEPEVDARQLLRAAGAGGGIAAESSPVVLYARTAIASQALAEGRTEGRWVGRSVGGSEGWSESGSEGWSEGRPGGRIAGPAEFLTSIPLDSPLGATEALRLRSIGLSATGDQAGALAAERQGFRILSDRVYRMQQLSAQRAASHPHEQILRASLIASTVEALTDPLTGLPNRRHLDRRLAEIVADRAPTALAMIDLDRFKAVNTVHGHVVGDRVLRRVAEILGTSVRIGDFVARYGGDEFVMLLPATSPADARMIEARVLAAMESEPWQDLAPGTPVGASFGWTEVAEHRTADAAMAAADRAMYDAKP</sequence>
<dbReference type="Gene3D" id="1.25.40.10">
    <property type="entry name" value="Tetratricopeptide repeat domain"/>
    <property type="match status" value="1"/>
</dbReference>
<feature type="region of interest" description="Disordered" evidence="1">
    <location>
        <begin position="280"/>
        <end position="304"/>
    </location>
</feature>
<dbReference type="PANTHER" id="PTHR45138">
    <property type="entry name" value="REGULATORY COMPONENTS OF SENSORY TRANSDUCTION SYSTEM"/>
    <property type="match status" value="1"/>
</dbReference>
<dbReference type="InterPro" id="IPR029787">
    <property type="entry name" value="Nucleotide_cyclase"/>
</dbReference>
<organism evidence="3 4">
    <name type="scientific">Catenulispora yoronensis</name>
    <dbReference type="NCBI Taxonomy" id="450799"/>
    <lineage>
        <taxon>Bacteria</taxon>
        <taxon>Bacillati</taxon>
        <taxon>Actinomycetota</taxon>
        <taxon>Actinomycetes</taxon>
        <taxon>Catenulisporales</taxon>
        <taxon>Catenulisporaceae</taxon>
        <taxon>Catenulispora</taxon>
    </lineage>
</organism>